<evidence type="ECO:0000313" key="2">
    <source>
        <dbReference type="Proteomes" id="UP000464378"/>
    </source>
</evidence>
<gene>
    <name evidence="1" type="ORF">GMBLW1_19800</name>
</gene>
<proteinExistence type="predicted"/>
<keyword evidence="2" id="KW-1185">Reference proteome</keyword>
<dbReference type="EMBL" id="LR586016">
    <property type="protein sequence ID" value="VIP01980.1"/>
    <property type="molecule type" value="Genomic_DNA"/>
</dbReference>
<dbReference type="AlphaFoldDB" id="A0A6C2YK71"/>
<dbReference type="Proteomes" id="UP000464378">
    <property type="component" value="Chromosome"/>
</dbReference>
<sequence length="59" mass="5976">MKKSRVAMILTMLVVLGTLAGCGHRRNSCGCSGSPAMPPGPTTSFAAPPATLPCENCGQ</sequence>
<evidence type="ECO:0000313" key="1">
    <source>
        <dbReference type="EMBL" id="VIP01980.1"/>
    </source>
</evidence>
<dbReference type="EMBL" id="LR593887">
    <property type="protein sequence ID" value="VTS00027.1"/>
    <property type="molecule type" value="Genomic_DNA"/>
</dbReference>
<reference evidence="1" key="1">
    <citation type="submission" date="2019-04" db="EMBL/GenBank/DDBJ databases">
        <authorList>
            <consortium name="Science for Life Laboratories"/>
        </authorList>
    </citation>
    <scope>NUCLEOTIDE SEQUENCE</scope>
    <source>
        <strain evidence="1">MBLW1</strain>
    </source>
</reference>
<dbReference type="PROSITE" id="PS51257">
    <property type="entry name" value="PROKAR_LIPOPROTEIN"/>
    <property type="match status" value="1"/>
</dbReference>
<name>A0A6C2YK71_9BACT</name>
<organism evidence="1">
    <name type="scientific">Tuwongella immobilis</name>
    <dbReference type="NCBI Taxonomy" id="692036"/>
    <lineage>
        <taxon>Bacteria</taxon>
        <taxon>Pseudomonadati</taxon>
        <taxon>Planctomycetota</taxon>
        <taxon>Planctomycetia</taxon>
        <taxon>Gemmatales</taxon>
        <taxon>Gemmataceae</taxon>
        <taxon>Tuwongella</taxon>
    </lineage>
</organism>
<protein>
    <recommendedName>
        <fullName evidence="3">Lipoprotein</fullName>
    </recommendedName>
</protein>
<dbReference type="InParanoid" id="A0A6C2YK71"/>
<evidence type="ECO:0008006" key="3">
    <source>
        <dbReference type="Google" id="ProtNLM"/>
    </source>
</evidence>
<dbReference type="KEGG" id="tim:GMBLW1_19800"/>
<accession>A0A6C2YK71</accession>
<dbReference type="RefSeq" id="WP_162657205.1">
    <property type="nucleotide sequence ID" value="NZ_LR593887.1"/>
</dbReference>